<sequence>MAVSKILDKTLSGKLFLQEFWVDFGGKRRNIANLLLKKRMRMLFRNALKEGGNMIYLGQLEHKEQMRALVDVYHLGLESYELGIGEALDDWHASAERFQRDLGPVCTEGLSLHGPFLDLNPGCYDSRVRAATMERFEACYLAAQHVGADRIIFHSGFLPLIYHAKNWLENSISFWKEFLAGKGDGIQIHLENLYDPYWEPIKRLLDEVENPIFTACLDVGHANVFSSRPVLEWLEGLGSHIGHFHLHNNDGNLDQHRALSDGAIPMKEFLKSLQENHFGVSCTLEINDAQAAKESLLWLESELGWDLSRKSKSA</sequence>
<accession>A0A926E0X1</accession>
<gene>
    <name evidence="2" type="ORF">H8711_09270</name>
</gene>
<organism evidence="2 3">
    <name type="scientific">Ligaoa zhengdingensis</name>
    <dbReference type="NCBI Taxonomy" id="2763658"/>
    <lineage>
        <taxon>Bacteria</taxon>
        <taxon>Bacillati</taxon>
        <taxon>Bacillota</taxon>
        <taxon>Clostridia</taxon>
        <taxon>Eubacteriales</taxon>
        <taxon>Oscillospiraceae</taxon>
        <taxon>Ligaoa</taxon>
    </lineage>
</organism>
<protein>
    <submittedName>
        <fullName evidence="2">Sugar phosphate isomerase/epimerase</fullName>
    </submittedName>
</protein>
<dbReference type="AlphaFoldDB" id="A0A926E0X1"/>
<dbReference type="InterPro" id="IPR013022">
    <property type="entry name" value="Xyl_isomerase-like_TIM-brl"/>
</dbReference>
<feature type="domain" description="Xylose isomerase-like TIM barrel" evidence="1">
    <location>
        <begin position="75"/>
        <end position="301"/>
    </location>
</feature>
<evidence type="ECO:0000313" key="3">
    <source>
        <dbReference type="Proteomes" id="UP000653127"/>
    </source>
</evidence>
<dbReference type="Gene3D" id="3.20.20.150">
    <property type="entry name" value="Divalent-metal-dependent TIM barrel enzymes"/>
    <property type="match status" value="1"/>
</dbReference>
<comment type="caution">
    <text evidence="2">The sequence shown here is derived from an EMBL/GenBank/DDBJ whole genome shotgun (WGS) entry which is preliminary data.</text>
</comment>
<dbReference type="EMBL" id="JACRST010000014">
    <property type="protein sequence ID" value="MBC8547117.1"/>
    <property type="molecule type" value="Genomic_DNA"/>
</dbReference>
<dbReference type="SUPFAM" id="SSF51658">
    <property type="entry name" value="Xylose isomerase-like"/>
    <property type="match status" value="1"/>
</dbReference>
<dbReference type="InterPro" id="IPR050312">
    <property type="entry name" value="IolE/XylAMocC-like"/>
</dbReference>
<dbReference type="Proteomes" id="UP000653127">
    <property type="component" value="Unassembled WGS sequence"/>
</dbReference>
<dbReference type="RefSeq" id="WP_249283192.1">
    <property type="nucleotide sequence ID" value="NZ_JACRST010000014.1"/>
</dbReference>
<dbReference type="PANTHER" id="PTHR12110">
    <property type="entry name" value="HYDROXYPYRUVATE ISOMERASE"/>
    <property type="match status" value="1"/>
</dbReference>
<dbReference type="PANTHER" id="PTHR12110:SF21">
    <property type="entry name" value="XYLOSE ISOMERASE-LIKE TIM BARREL DOMAIN-CONTAINING PROTEIN"/>
    <property type="match status" value="1"/>
</dbReference>
<dbReference type="GO" id="GO:0016853">
    <property type="term" value="F:isomerase activity"/>
    <property type="evidence" value="ECO:0007669"/>
    <property type="project" value="UniProtKB-KW"/>
</dbReference>
<dbReference type="Pfam" id="PF01261">
    <property type="entry name" value="AP_endonuc_2"/>
    <property type="match status" value="1"/>
</dbReference>
<evidence type="ECO:0000259" key="1">
    <source>
        <dbReference type="Pfam" id="PF01261"/>
    </source>
</evidence>
<dbReference type="InterPro" id="IPR036237">
    <property type="entry name" value="Xyl_isomerase-like_sf"/>
</dbReference>
<proteinExistence type="predicted"/>
<reference evidence="2" key="1">
    <citation type="submission" date="2020-08" db="EMBL/GenBank/DDBJ databases">
        <title>Genome public.</title>
        <authorList>
            <person name="Liu C."/>
            <person name="Sun Q."/>
        </authorList>
    </citation>
    <scope>NUCLEOTIDE SEQUENCE</scope>
    <source>
        <strain evidence="2">NSJ-31</strain>
    </source>
</reference>
<keyword evidence="2" id="KW-0413">Isomerase</keyword>
<evidence type="ECO:0000313" key="2">
    <source>
        <dbReference type="EMBL" id="MBC8547117.1"/>
    </source>
</evidence>
<name>A0A926E0X1_9FIRM</name>
<keyword evidence="3" id="KW-1185">Reference proteome</keyword>